<protein>
    <submittedName>
        <fullName evidence="1">Uncharacterized protein</fullName>
    </submittedName>
</protein>
<evidence type="ECO:0000313" key="2">
    <source>
        <dbReference type="Proteomes" id="UP001603857"/>
    </source>
</evidence>
<organism evidence="1 2">
    <name type="scientific">Flemingia macrophylla</name>
    <dbReference type="NCBI Taxonomy" id="520843"/>
    <lineage>
        <taxon>Eukaryota</taxon>
        <taxon>Viridiplantae</taxon>
        <taxon>Streptophyta</taxon>
        <taxon>Embryophyta</taxon>
        <taxon>Tracheophyta</taxon>
        <taxon>Spermatophyta</taxon>
        <taxon>Magnoliopsida</taxon>
        <taxon>eudicotyledons</taxon>
        <taxon>Gunneridae</taxon>
        <taxon>Pentapetalae</taxon>
        <taxon>rosids</taxon>
        <taxon>fabids</taxon>
        <taxon>Fabales</taxon>
        <taxon>Fabaceae</taxon>
        <taxon>Papilionoideae</taxon>
        <taxon>50 kb inversion clade</taxon>
        <taxon>NPAAA clade</taxon>
        <taxon>indigoferoid/millettioid clade</taxon>
        <taxon>Phaseoleae</taxon>
        <taxon>Flemingia</taxon>
    </lineage>
</organism>
<gene>
    <name evidence="1" type="ORF">Fmac_031530</name>
</gene>
<keyword evidence="2" id="KW-1185">Reference proteome</keyword>
<sequence length="51" mass="6069">MPPWRRRKFDDDDGRDAVEDEEMLLPHNPFCDQNMIGSNLLEAQPLYYVDD</sequence>
<proteinExistence type="predicted"/>
<name>A0ABD1L2B4_9FABA</name>
<evidence type="ECO:0000313" key="1">
    <source>
        <dbReference type="EMBL" id="KAL2317654.1"/>
    </source>
</evidence>
<dbReference type="AlphaFoldDB" id="A0ABD1L2B4"/>
<accession>A0ABD1L2B4</accession>
<reference evidence="1 2" key="1">
    <citation type="submission" date="2024-08" db="EMBL/GenBank/DDBJ databases">
        <title>Insights into the chromosomal genome structure of Flemingia macrophylla.</title>
        <authorList>
            <person name="Ding Y."/>
            <person name="Zhao Y."/>
            <person name="Bi W."/>
            <person name="Wu M."/>
            <person name="Zhao G."/>
            <person name="Gong Y."/>
            <person name="Li W."/>
            <person name="Zhang P."/>
        </authorList>
    </citation>
    <scope>NUCLEOTIDE SEQUENCE [LARGE SCALE GENOMIC DNA]</scope>
    <source>
        <strain evidence="1">DYQJB</strain>
        <tissue evidence="1">Leaf</tissue>
    </source>
</reference>
<dbReference type="EMBL" id="JBGMDY010000011">
    <property type="protein sequence ID" value="KAL2317654.1"/>
    <property type="molecule type" value="Genomic_DNA"/>
</dbReference>
<dbReference type="Proteomes" id="UP001603857">
    <property type="component" value="Unassembled WGS sequence"/>
</dbReference>
<comment type="caution">
    <text evidence="1">The sequence shown here is derived from an EMBL/GenBank/DDBJ whole genome shotgun (WGS) entry which is preliminary data.</text>
</comment>